<accession>A0A165NKS7</accession>
<dbReference type="AlphaFoldDB" id="A0A165NKS7"/>
<dbReference type="Gene3D" id="1.20.1280.50">
    <property type="match status" value="1"/>
</dbReference>
<organism evidence="1 2">
    <name type="scientific">Daedalea quercina L-15889</name>
    <dbReference type="NCBI Taxonomy" id="1314783"/>
    <lineage>
        <taxon>Eukaryota</taxon>
        <taxon>Fungi</taxon>
        <taxon>Dikarya</taxon>
        <taxon>Basidiomycota</taxon>
        <taxon>Agaricomycotina</taxon>
        <taxon>Agaricomycetes</taxon>
        <taxon>Polyporales</taxon>
        <taxon>Fomitopsis</taxon>
    </lineage>
</organism>
<dbReference type="OrthoDB" id="3053652at2759"/>
<keyword evidence="2" id="KW-1185">Reference proteome</keyword>
<name>A0A165NKS7_9APHY</name>
<proteinExistence type="predicted"/>
<dbReference type="Proteomes" id="UP000076727">
    <property type="component" value="Unassembled WGS sequence"/>
</dbReference>
<sequence length="571" mass="63810">MNSSAAESVACLSRTAETLLALAFRVHASVLDVEHRATMNTVEDDIQKALLLVQNARNRLTPINCLPSEILCMIFIHVVDSARPSSRHRLGQGLNTIQSVCQLWRRLALSCPTLWSAIEVNDKTSADELQRLLQRAGGVPLQVSAFGADHLLQCIGPLMDRMRTLEVTFGTCPVQDMEPSHRLAFLFKPAPLLEGLHISADDDGQDHIMIPTLFQNRAPRLSRLFLSQHFACTTNRFPNLTHLWLRAQYTFSPSSLGDFLDFLEASPTLEQLVLEEAGPCVLPELLPAFPSPRRVTLERLHTLVFDVCRWAVVACVLRHVVPSAHVGIKICEPLHLTRSHELLSVFVEDAAFLTHVDHIRQLSVWCLGSQFFLECETSLASLTVDLVWDAILPSSIHGSLSSALVAELPTTLSLGRVTQFSLLINDGAPIWPLSVKALLYAMPAVESCTIWVDPELDKTYWRGILGSKLLMPFPRLKSLHVVGELPDMWKPFWVLGLAIRRAKRGYPLQELTCSAVKGGLWDPEFVHWDPEKMHLSGQRVLDFVGKVEFRGIESSNEMEPPVIINHWDGTV</sequence>
<reference evidence="1 2" key="1">
    <citation type="journal article" date="2016" name="Mol. Biol. Evol.">
        <title>Comparative Genomics of Early-Diverging Mushroom-Forming Fungi Provides Insights into the Origins of Lignocellulose Decay Capabilities.</title>
        <authorList>
            <person name="Nagy L.G."/>
            <person name="Riley R."/>
            <person name="Tritt A."/>
            <person name="Adam C."/>
            <person name="Daum C."/>
            <person name="Floudas D."/>
            <person name="Sun H."/>
            <person name="Yadav J.S."/>
            <person name="Pangilinan J."/>
            <person name="Larsson K.H."/>
            <person name="Matsuura K."/>
            <person name="Barry K."/>
            <person name="Labutti K."/>
            <person name="Kuo R."/>
            <person name="Ohm R.A."/>
            <person name="Bhattacharya S.S."/>
            <person name="Shirouzu T."/>
            <person name="Yoshinaga Y."/>
            <person name="Martin F.M."/>
            <person name="Grigoriev I.V."/>
            <person name="Hibbett D.S."/>
        </authorList>
    </citation>
    <scope>NUCLEOTIDE SEQUENCE [LARGE SCALE GENOMIC DNA]</scope>
    <source>
        <strain evidence="1 2">L-15889</strain>
    </source>
</reference>
<evidence type="ECO:0000313" key="2">
    <source>
        <dbReference type="Proteomes" id="UP000076727"/>
    </source>
</evidence>
<evidence type="ECO:0000313" key="1">
    <source>
        <dbReference type="EMBL" id="KZT67089.1"/>
    </source>
</evidence>
<dbReference type="EMBL" id="KV429080">
    <property type="protein sequence ID" value="KZT67089.1"/>
    <property type="molecule type" value="Genomic_DNA"/>
</dbReference>
<dbReference type="SUPFAM" id="SSF52047">
    <property type="entry name" value="RNI-like"/>
    <property type="match status" value="1"/>
</dbReference>
<dbReference type="STRING" id="1314783.A0A165NKS7"/>
<gene>
    <name evidence="1" type="ORF">DAEQUDRAFT_410414</name>
</gene>
<protein>
    <submittedName>
        <fullName evidence="1">Uncharacterized protein</fullName>
    </submittedName>
</protein>